<sequence>MAARCTDTIVYRSLPVNGEQLRALMLGQNIKSKNPQATASIRDHVLLGSKADFRSQFISTTGSLDIALKYAVPVHTIIAIDLAKYQLRGGKMYDLSTDERFSENVFPMKGDISNSAAVKRRMDMEFGTDKHDLYTVDMYANAALTNWECCCLFSVRSCEVLLEGEIPFDCLSVISYTTHVQSVTNLPYQPHEIPFESFSTSVAADQTRYADGDNGGLIEVTLLSDTKNRYLLKQAKRNSLETGVLSSRELRSSIDLEFAAFDTYRRVAHHVPDLGIAVRDCIKISFRYEISGELQGSGNGADSVLNCLLFRCINQPYDLLPVEVLVIDRAHVKDAYMGEFGENYEMPIKPQMSTLQLMQKAAKKAGDVLSPEMIRMWEQKGGLHYVRFHFCPADCKQLFKGLAVDLLVGNKYAGGCYEKAGIARSSTGELYRLSADRALGNQVAESLNADRRDDHAGNLLIDSISIAAKWGHIPMHKLCSELKRTLHAIRRAVEANYEEFNSDVFRRLDLPYDVKRCLLLRPDLHSEVAKHDDMFKRISVSVIWDDYLVNRCNSLCFKIDRLEVRSRNKEMLNTAIVLEDLHNLFNFMRGHSPFDPILPP</sequence>
<proteinExistence type="predicted"/>
<gene>
    <name evidence="1" type="ORF">SELO1098_LOCUS23613</name>
</gene>
<name>A0A7S3HHL8_9STRA</name>
<reference evidence="1" key="1">
    <citation type="submission" date="2021-01" db="EMBL/GenBank/DDBJ databases">
        <authorList>
            <person name="Corre E."/>
            <person name="Pelletier E."/>
            <person name="Niang G."/>
            <person name="Scheremetjew M."/>
            <person name="Finn R."/>
            <person name="Kale V."/>
            <person name="Holt S."/>
            <person name="Cochrane G."/>
            <person name="Meng A."/>
            <person name="Brown T."/>
            <person name="Cohen L."/>
        </authorList>
    </citation>
    <scope>NUCLEOTIDE SEQUENCE</scope>
    <source>
        <strain evidence="1">CCAP 955/1</strain>
    </source>
</reference>
<dbReference type="EMBL" id="HBIC01046352">
    <property type="protein sequence ID" value="CAE0294761.1"/>
    <property type="molecule type" value="Transcribed_RNA"/>
</dbReference>
<evidence type="ECO:0000313" key="1">
    <source>
        <dbReference type="EMBL" id="CAE0294761.1"/>
    </source>
</evidence>
<accession>A0A7S3HHL8</accession>
<protein>
    <submittedName>
        <fullName evidence="1">Uncharacterized protein</fullName>
    </submittedName>
</protein>
<organism evidence="1">
    <name type="scientific">Spumella elongata</name>
    <dbReference type="NCBI Taxonomy" id="89044"/>
    <lineage>
        <taxon>Eukaryota</taxon>
        <taxon>Sar</taxon>
        <taxon>Stramenopiles</taxon>
        <taxon>Ochrophyta</taxon>
        <taxon>Chrysophyceae</taxon>
        <taxon>Chromulinales</taxon>
        <taxon>Chromulinaceae</taxon>
        <taxon>Spumella</taxon>
    </lineage>
</organism>
<dbReference type="AlphaFoldDB" id="A0A7S3HHL8"/>